<name>A0A2P2KDS7_RHIMU</name>
<sequence>MLVGTDEATTCVGLVIRNQRTGMISVAHMDSTKIVDIGITQMLSLVTSYDSDANLDVHMVGGFEDVSPKVWSKNIYSIISILEIYLWLRKLMVKKKC</sequence>
<dbReference type="GO" id="GO:0006511">
    <property type="term" value="P:ubiquitin-dependent protein catabolic process"/>
    <property type="evidence" value="ECO:0007669"/>
    <property type="project" value="TreeGrafter"/>
</dbReference>
<proteinExistence type="predicted"/>
<dbReference type="GO" id="GO:0005634">
    <property type="term" value="C:nucleus"/>
    <property type="evidence" value="ECO:0007669"/>
    <property type="project" value="TreeGrafter"/>
</dbReference>
<reference evidence="1" key="1">
    <citation type="submission" date="2018-02" db="EMBL/GenBank/DDBJ databases">
        <title>Rhizophora mucronata_Transcriptome.</title>
        <authorList>
            <person name="Meera S.P."/>
            <person name="Sreeshan A."/>
            <person name="Augustine A."/>
        </authorList>
    </citation>
    <scope>NUCLEOTIDE SEQUENCE</scope>
    <source>
        <tissue evidence="1">Leaf</tissue>
    </source>
</reference>
<organism evidence="1">
    <name type="scientific">Rhizophora mucronata</name>
    <name type="common">Asiatic mangrove</name>
    <dbReference type="NCBI Taxonomy" id="61149"/>
    <lineage>
        <taxon>Eukaryota</taxon>
        <taxon>Viridiplantae</taxon>
        <taxon>Streptophyta</taxon>
        <taxon>Embryophyta</taxon>
        <taxon>Tracheophyta</taxon>
        <taxon>Spermatophyta</taxon>
        <taxon>Magnoliopsida</taxon>
        <taxon>eudicotyledons</taxon>
        <taxon>Gunneridae</taxon>
        <taxon>Pentapetalae</taxon>
        <taxon>rosids</taxon>
        <taxon>fabids</taxon>
        <taxon>Malpighiales</taxon>
        <taxon>Rhizophoraceae</taxon>
        <taxon>Rhizophora</taxon>
    </lineage>
</organism>
<dbReference type="EMBL" id="GGEC01023420">
    <property type="protein sequence ID" value="MBX03904.1"/>
    <property type="molecule type" value="Transcribed_RNA"/>
</dbReference>
<dbReference type="Pfam" id="PF14736">
    <property type="entry name" value="N_Asn_amidohyd"/>
    <property type="match status" value="1"/>
</dbReference>
<dbReference type="PANTHER" id="PTHR12498">
    <property type="entry name" value="N-TERMINAL ASPARAGINE AMIDOHYDROLASE"/>
    <property type="match status" value="1"/>
</dbReference>
<dbReference type="GO" id="GO:0008418">
    <property type="term" value="F:protein-N-terminal asparagine amidohydrolase activity"/>
    <property type="evidence" value="ECO:0007669"/>
    <property type="project" value="InterPro"/>
</dbReference>
<protein>
    <submittedName>
        <fullName evidence="1">Uncharacterized protein MANES_10G151000</fullName>
    </submittedName>
</protein>
<dbReference type="AlphaFoldDB" id="A0A2P2KDS7"/>
<accession>A0A2P2KDS7</accession>
<dbReference type="InterPro" id="IPR026750">
    <property type="entry name" value="NTAN1"/>
</dbReference>
<evidence type="ECO:0000313" key="1">
    <source>
        <dbReference type="EMBL" id="MBX03904.1"/>
    </source>
</evidence>
<dbReference type="PANTHER" id="PTHR12498:SF0">
    <property type="entry name" value="PROTEIN N-TERMINAL ASPARAGINE AMIDOHYDROLASE"/>
    <property type="match status" value="1"/>
</dbReference>